<evidence type="ECO:0000313" key="3">
    <source>
        <dbReference type="Proteomes" id="UP000266669"/>
    </source>
</evidence>
<protein>
    <submittedName>
        <fullName evidence="2">Uncharacterized protein</fullName>
    </submittedName>
</protein>
<dbReference type="AlphaFoldDB" id="A0A8B3CKV6"/>
<proteinExistence type="predicted"/>
<name>A0A8B3CKV6_9LEPT</name>
<gene>
    <name evidence="2" type="ORF">DLM78_20305</name>
</gene>
<keyword evidence="1" id="KW-0472">Membrane</keyword>
<feature type="transmembrane region" description="Helical" evidence="1">
    <location>
        <begin position="21"/>
        <end position="38"/>
    </location>
</feature>
<evidence type="ECO:0000313" key="2">
    <source>
        <dbReference type="EMBL" id="RHX83830.1"/>
    </source>
</evidence>
<organism evidence="2 3">
    <name type="scientific">Leptospira stimsonii</name>
    <dbReference type="NCBI Taxonomy" id="2202203"/>
    <lineage>
        <taxon>Bacteria</taxon>
        <taxon>Pseudomonadati</taxon>
        <taxon>Spirochaetota</taxon>
        <taxon>Spirochaetia</taxon>
        <taxon>Leptospirales</taxon>
        <taxon>Leptospiraceae</taxon>
        <taxon>Leptospira</taxon>
    </lineage>
</organism>
<dbReference type="Proteomes" id="UP000266669">
    <property type="component" value="Unassembled WGS sequence"/>
</dbReference>
<comment type="caution">
    <text evidence="2">The sequence shown here is derived from an EMBL/GenBank/DDBJ whole genome shotgun (WGS) entry which is preliminary data.</text>
</comment>
<keyword evidence="1" id="KW-0812">Transmembrane</keyword>
<dbReference type="EMBL" id="QHCS01000007">
    <property type="protein sequence ID" value="RHX83830.1"/>
    <property type="molecule type" value="Genomic_DNA"/>
</dbReference>
<reference evidence="3" key="1">
    <citation type="submission" date="2018-05" db="EMBL/GenBank/DDBJ databases">
        <title>Leptospira yasudae sp. nov. and Leptospira stimsonii sp. nov., two pathogenic species of the genus Leptospira isolated from environmental sources.</title>
        <authorList>
            <person name="Casanovas-Massana A."/>
            <person name="Hamond C."/>
            <person name="Santos L.A."/>
            <person name="Hacker K.P."/>
            <person name="Balassiano I."/>
            <person name="Medeiros M.A."/>
            <person name="Reis M.G."/>
            <person name="Ko A.I."/>
            <person name="Wunder E.A."/>
        </authorList>
    </citation>
    <scope>NUCLEOTIDE SEQUENCE [LARGE SCALE GENOMIC DNA]</scope>
    <source>
        <strain evidence="3">AMB6-RJ</strain>
    </source>
</reference>
<keyword evidence="1" id="KW-1133">Transmembrane helix</keyword>
<evidence type="ECO:0000256" key="1">
    <source>
        <dbReference type="SAM" id="Phobius"/>
    </source>
</evidence>
<accession>A0A8B3CKV6</accession>
<sequence length="85" mass="10180">MIRSILREFRSTWALTSSLSRWFRFIASCGIGFSFKLFQGPKRFPFLLCAFHKEGFIFRIHISFSLGRVIFFSVNRRDNFSRFEL</sequence>
<feature type="transmembrane region" description="Helical" evidence="1">
    <location>
        <begin position="58"/>
        <end position="75"/>
    </location>
</feature>